<evidence type="ECO:0000256" key="1">
    <source>
        <dbReference type="SAM" id="SignalP"/>
    </source>
</evidence>
<name>A0ABV5TFP5_9ACTN</name>
<dbReference type="Proteomes" id="UP001589610">
    <property type="component" value="Unassembled WGS sequence"/>
</dbReference>
<evidence type="ECO:0000313" key="3">
    <source>
        <dbReference type="EMBL" id="MFB9677932.1"/>
    </source>
</evidence>
<keyword evidence="1" id="KW-0732">Signal</keyword>
<feature type="chain" id="PRO_5047105621" evidence="1">
    <location>
        <begin position="34"/>
        <end position="136"/>
    </location>
</feature>
<dbReference type="Gene3D" id="3.10.450.40">
    <property type="match status" value="1"/>
</dbReference>
<protein>
    <submittedName>
        <fullName evidence="3">PepSY domain-containing protein</fullName>
    </submittedName>
</protein>
<keyword evidence="4" id="KW-1185">Reference proteome</keyword>
<dbReference type="RefSeq" id="WP_344748382.1">
    <property type="nucleotide sequence ID" value="NZ_BAAAWW010000156.1"/>
</dbReference>
<organism evidence="3 4">
    <name type="scientific">Streptosporangium vulgare</name>
    <dbReference type="NCBI Taxonomy" id="46190"/>
    <lineage>
        <taxon>Bacteria</taxon>
        <taxon>Bacillati</taxon>
        <taxon>Actinomycetota</taxon>
        <taxon>Actinomycetes</taxon>
        <taxon>Streptosporangiales</taxon>
        <taxon>Streptosporangiaceae</taxon>
        <taxon>Streptosporangium</taxon>
    </lineage>
</organism>
<proteinExistence type="predicted"/>
<dbReference type="Pfam" id="PF03413">
    <property type="entry name" value="PepSY"/>
    <property type="match status" value="1"/>
</dbReference>
<dbReference type="InterPro" id="IPR025711">
    <property type="entry name" value="PepSY"/>
</dbReference>
<evidence type="ECO:0000313" key="4">
    <source>
        <dbReference type="Proteomes" id="UP001589610"/>
    </source>
</evidence>
<reference evidence="3 4" key="1">
    <citation type="submission" date="2024-09" db="EMBL/GenBank/DDBJ databases">
        <authorList>
            <person name="Sun Q."/>
            <person name="Mori K."/>
        </authorList>
    </citation>
    <scope>NUCLEOTIDE SEQUENCE [LARGE SCALE GENOMIC DNA]</scope>
    <source>
        <strain evidence="3 4">JCM 3028</strain>
    </source>
</reference>
<gene>
    <name evidence="3" type="ORF">ACFFRH_20820</name>
</gene>
<evidence type="ECO:0000259" key="2">
    <source>
        <dbReference type="Pfam" id="PF03413"/>
    </source>
</evidence>
<dbReference type="EMBL" id="JBHMBS010000009">
    <property type="protein sequence ID" value="MFB9677932.1"/>
    <property type="molecule type" value="Genomic_DNA"/>
</dbReference>
<feature type="signal peptide" evidence="1">
    <location>
        <begin position="1"/>
        <end position="33"/>
    </location>
</feature>
<sequence>MTRITGITGITRITVGTLATAALLIGGGGIALAAQPDSTAITATAAGTGTTGATVTGTTGTAAAAPVTTSAGISSRKAVQIAKKRVPGARVSKVEREWEHGQRAWKVELHKGAWEYDVYVSARTGKIIKLKREYDD</sequence>
<comment type="caution">
    <text evidence="3">The sequence shown here is derived from an EMBL/GenBank/DDBJ whole genome shotgun (WGS) entry which is preliminary data.</text>
</comment>
<accession>A0ABV5TFP5</accession>
<feature type="domain" description="PepSY" evidence="2">
    <location>
        <begin position="73"/>
        <end position="129"/>
    </location>
</feature>